<protein>
    <recommendedName>
        <fullName evidence="4">Curli production assembly/transport component CsgG</fullName>
    </recommendedName>
</protein>
<dbReference type="Proteomes" id="UP000006048">
    <property type="component" value="Chromosome"/>
</dbReference>
<dbReference type="KEGG" id="tpx:Turpa_1255"/>
<dbReference type="RefSeq" id="WP_014802419.1">
    <property type="nucleotide sequence ID" value="NC_018020.1"/>
</dbReference>
<evidence type="ECO:0000313" key="2">
    <source>
        <dbReference type="EMBL" id="AFM11903.1"/>
    </source>
</evidence>
<dbReference type="AlphaFoldDB" id="I4B3P6"/>
<reference evidence="2 3" key="1">
    <citation type="submission" date="2012-06" db="EMBL/GenBank/DDBJ databases">
        <title>The complete chromosome of genome of Turneriella parva DSM 21527.</title>
        <authorList>
            <consortium name="US DOE Joint Genome Institute (JGI-PGF)"/>
            <person name="Lucas S."/>
            <person name="Han J."/>
            <person name="Lapidus A."/>
            <person name="Bruce D."/>
            <person name="Goodwin L."/>
            <person name="Pitluck S."/>
            <person name="Peters L."/>
            <person name="Kyrpides N."/>
            <person name="Mavromatis K."/>
            <person name="Ivanova N."/>
            <person name="Mikhailova N."/>
            <person name="Chertkov O."/>
            <person name="Detter J.C."/>
            <person name="Tapia R."/>
            <person name="Han C."/>
            <person name="Land M."/>
            <person name="Hauser L."/>
            <person name="Markowitz V."/>
            <person name="Cheng J.-F."/>
            <person name="Hugenholtz P."/>
            <person name="Woyke T."/>
            <person name="Wu D."/>
            <person name="Gronow S."/>
            <person name="Wellnitz S."/>
            <person name="Brambilla E."/>
            <person name="Klenk H.-P."/>
            <person name="Eisen J.A."/>
        </authorList>
    </citation>
    <scope>NUCLEOTIDE SEQUENCE [LARGE SCALE GENOMIC DNA]</scope>
    <source>
        <strain evidence="3">ATCC BAA-1111 / DSM 21527 / NCTC 11395 / H</strain>
    </source>
</reference>
<keyword evidence="1" id="KW-0732">Signal</keyword>
<dbReference type="EMBL" id="CP002959">
    <property type="protein sequence ID" value="AFM11903.1"/>
    <property type="molecule type" value="Genomic_DNA"/>
</dbReference>
<keyword evidence="3" id="KW-1185">Reference proteome</keyword>
<sequence length="486" mass="53352">MNKLYFSLTLSLALTSASAAAPTTAAAKPNALATVALPTYIDATGSKNYGYLAGSLTDAIDASMQQKFDYARADKNAVERETKKLWRPGKIPLDADVKQIAILTRSDYVIVGSYSLSQNKKEIIFSTRVYIAPDRFITVPEISNAVDATLFDATNRVATEIVRAIEADALREQAKLAAAPKPEGGKITLAKAAEKPPEPQKEVLPDLKFESGATRSTEKSIGVGINHHTNYFERHTQFYRYASALTSIDADVYFGTIRLLGQLAYPKTPTGNLIPTTYENINSWTLGIETDSHSGDSWITYGINYRSFSKPNPAGLYPREVLDWSSTIYFDGGVGLFNIGPVRISLDYATYLDIMGGKPVAKTTSDLFLLWNIEGDVRANYTLPVIHANLGLSLGTSVAIYDQTSELYVLSFGDLSLDGNSRAGKASGMRIAVDLNKSFYGITLRLRYVNFPNITTAFQPLDNQNVRRSSLSYFTFGAEYRLAFGR</sequence>
<name>I4B3P6_TURPD</name>
<dbReference type="HOGENOM" id="CLU_561330_0_0_12"/>
<gene>
    <name evidence="2" type="ordered locus">Turpa_1255</name>
</gene>
<feature type="signal peptide" evidence="1">
    <location>
        <begin position="1"/>
        <end position="19"/>
    </location>
</feature>
<accession>I4B3P6</accession>
<evidence type="ECO:0000256" key="1">
    <source>
        <dbReference type="SAM" id="SignalP"/>
    </source>
</evidence>
<feature type="chain" id="PRO_5003686685" description="Curli production assembly/transport component CsgG" evidence="1">
    <location>
        <begin position="20"/>
        <end position="486"/>
    </location>
</feature>
<organism evidence="2 3">
    <name type="scientific">Turneriella parva (strain ATCC BAA-1111 / DSM 21527 / NCTC 11395 / H)</name>
    <name type="common">Leptospira parva</name>
    <dbReference type="NCBI Taxonomy" id="869212"/>
    <lineage>
        <taxon>Bacteria</taxon>
        <taxon>Pseudomonadati</taxon>
        <taxon>Spirochaetota</taxon>
        <taxon>Spirochaetia</taxon>
        <taxon>Leptospirales</taxon>
        <taxon>Leptospiraceae</taxon>
        <taxon>Turneriella</taxon>
    </lineage>
</organism>
<evidence type="ECO:0008006" key="4">
    <source>
        <dbReference type="Google" id="ProtNLM"/>
    </source>
</evidence>
<evidence type="ECO:0000313" key="3">
    <source>
        <dbReference type="Proteomes" id="UP000006048"/>
    </source>
</evidence>
<proteinExistence type="predicted"/>